<name>A0A8A4DZ39_BURPE</name>
<evidence type="ECO:0000256" key="1">
    <source>
        <dbReference type="SAM" id="MobiDB-lite"/>
    </source>
</evidence>
<proteinExistence type="predicted"/>
<accession>A0A8A4DZ39</accession>
<evidence type="ECO:0000313" key="2">
    <source>
        <dbReference type="EMBL" id="QTB61648.1"/>
    </source>
</evidence>
<gene>
    <name evidence="2" type="ORF">J3D99_27955</name>
</gene>
<feature type="compositionally biased region" description="Basic and acidic residues" evidence="1">
    <location>
        <begin position="107"/>
        <end position="117"/>
    </location>
</feature>
<protein>
    <submittedName>
        <fullName evidence="2">Uncharacterized protein</fullName>
    </submittedName>
</protein>
<dbReference type="RefSeq" id="WP_004532034.1">
    <property type="nucleotide sequence ID" value="NZ_CAUYGW010000015.1"/>
</dbReference>
<reference evidence="2" key="1">
    <citation type="submission" date="2021-03" db="EMBL/GenBank/DDBJ databases">
        <title>Complete genome of Burkholderia pseudomallei_VBP364.</title>
        <authorList>
            <person name="Balaji V."/>
            <person name="Yamuna B."/>
            <person name="Monisha P."/>
        </authorList>
    </citation>
    <scope>NUCLEOTIDE SEQUENCE</scope>
    <source>
        <strain evidence="2">VBP364</strain>
    </source>
</reference>
<feature type="compositionally biased region" description="Basic residues" evidence="1">
    <location>
        <begin position="118"/>
        <end position="134"/>
    </location>
</feature>
<feature type="region of interest" description="Disordered" evidence="1">
    <location>
        <begin position="71"/>
        <end position="134"/>
    </location>
</feature>
<sequence>MKARVAARFERTGAASVRRRWIRPTMRHTAASGAVGNASPAPAFPAAQARAGIAPARRAAAAAAARRIAHVEARAPRREPRRHAHVAPPHRLSDAFADTTAPIARGAKREKPRDRSRGKIRLHPRATSRWRAAH</sequence>
<dbReference type="AlphaFoldDB" id="A0A8A4DZ39"/>
<organism evidence="2">
    <name type="scientific">Burkholderia pseudomallei</name>
    <name type="common">Pseudomonas pseudomallei</name>
    <dbReference type="NCBI Taxonomy" id="28450"/>
    <lineage>
        <taxon>Bacteria</taxon>
        <taxon>Pseudomonadati</taxon>
        <taxon>Pseudomonadota</taxon>
        <taxon>Betaproteobacteria</taxon>
        <taxon>Burkholderiales</taxon>
        <taxon>Burkholderiaceae</taxon>
        <taxon>Burkholderia</taxon>
        <taxon>pseudomallei group</taxon>
    </lineage>
</organism>
<dbReference type="EMBL" id="CP071754">
    <property type="protein sequence ID" value="QTB61648.1"/>
    <property type="molecule type" value="Genomic_DNA"/>
</dbReference>